<feature type="region of interest" description="Disordered" evidence="7">
    <location>
        <begin position="240"/>
        <end position="276"/>
    </location>
</feature>
<dbReference type="PRINTS" id="PR00503">
    <property type="entry name" value="BROMODOMAIN"/>
</dbReference>
<dbReference type="PROSITE" id="PS00633">
    <property type="entry name" value="BROMODOMAIN_1"/>
    <property type="match status" value="1"/>
</dbReference>
<dbReference type="Pfam" id="PF00439">
    <property type="entry name" value="Bromodomain"/>
    <property type="match status" value="1"/>
</dbReference>
<dbReference type="EMBL" id="VFQX01000027">
    <property type="protein sequence ID" value="KAF0979207.1"/>
    <property type="molecule type" value="Genomic_DNA"/>
</dbReference>
<organism evidence="9 10">
    <name type="scientific">Naegleria fowleri</name>
    <name type="common">Brain eating amoeba</name>
    <dbReference type="NCBI Taxonomy" id="5763"/>
    <lineage>
        <taxon>Eukaryota</taxon>
        <taxon>Discoba</taxon>
        <taxon>Heterolobosea</taxon>
        <taxon>Tetramitia</taxon>
        <taxon>Eutetramitia</taxon>
        <taxon>Vahlkampfiidae</taxon>
        <taxon>Naegleria</taxon>
    </lineage>
</organism>
<dbReference type="Pfam" id="PF07524">
    <property type="entry name" value="Bromo_TP"/>
    <property type="match status" value="1"/>
</dbReference>
<dbReference type="VEuPathDB" id="AmoebaDB:FDP41_001550"/>
<dbReference type="OMA" id="SMILCHE"/>
<dbReference type="GO" id="GO:0006357">
    <property type="term" value="P:regulation of transcription by RNA polymerase II"/>
    <property type="evidence" value="ECO:0007669"/>
    <property type="project" value="TreeGrafter"/>
</dbReference>
<feature type="compositionally biased region" description="Polar residues" evidence="7">
    <location>
        <begin position="41"/>
        <end position="58"/>
    </location>
</feature>
<dbReference type="InterPro" id="IPR006565">
    <property type="entry name" value="BTP"/>
</dbReference>
<feature type="domain" description="Bromo" evidence="8">
    <location>
        <begin position="302"/>
        <end position="372"/>
    </location>
</feature>
<protein>
    <recommendedName>
        <fullName evidence="8">Bromo domain-containing protein</fullName>
    </recommendedName>
</protein>
<name>A0A6A5BQ22_NAEFO</name>
<evidence type="ECO:0000256" key="3">
    <source>
        <dbReference type="ARBA" id="ARBA00023117"/>
    </source>
</evidence>
<evidence type="ECO:0000256" key="5">
    <source>
        <dbReference type="ARBA" id="ARBA00023242"/>
    </source>
</evidence>
<dbReference type="GO" id="GO:0005634">
    <property type="term" value="C:nucleus"/>
    <property type="evidence" value="ECO:0007669"/>
    <property type="project" value="UniProtKB-SubCell"/>
</dbReference>
<sequence length="875" mass="98761">MPTNQLDESSSSLLPSLHISSSESASPMMDNNTRYVGGSGNNMNHQNGTSDQSLSSNDAFHHRDESDHWFCLVKQLDKPPHMKLTNIFQQSKNQDLFKLFQHVTSKKEIFEKFWNHGSVDDNNNISSSSIASELSMRLRAILYDSFVTNHVMFNNDISLAQYSQFSEFHSLENDFALLEESKSNTNKDQIHPSDMLKYHHIEQAFISNLFTSQSPLKVQYDDDSIEFLSSLKADSMMMPLSEESGEEEASTPTQKKQKKKTITTTSKQTKKKPKHEHSWILTGNPSLIALYDAMWHVFSTIHEMEDAWPFRKPVTKAQAKDYFDIIEKPMDLSKISKKLESLSYRSKNEFSDDFKLMFNNCRTYNTEPGNIYVMAADNLEKAFDAQFDSIPDTVVDSEPVDEKIPSTYEIEDDGWNFIDTELPSRIENTLVLPAKDLTTYKELRAKLKQESQLCNNIDIFDREQRWDVLTRDLRTPYVKLREQNRIQKLQRDALGAFYLENISSETRCIFPEYFYTVALPDYGNKLSNSSLREVAFHMIAKSPSEDRVKNQMTQISNLGFKLGLRDRSVIAQFYNQSAQLTKLQHTVQTMLKCSYEPIQSECQTPTTLLFKKGGEPSTPKSPGGRASRSSKTTIAASVITTKSPPSPQDEGPFIGFNYSLSNDCLIKQNVDKIIQLREKRKTLIGSTPKRHNAKSSKITETSTTDNSGVTIAGKNEMLLSQNATSGNVYNALTCITSMILCHEGFEGAKLGALNILTGVLRSYISCFGSVLSNYASERSLSEEEVIMRSCEEMLGRNIIVEDLKHLKQNVERSVGMVSSKLKIVESKLNTTTSRPTKAANKGAAKTKLADVQQQEKKKASTTTGSGASPTNEKNN</sequence>
<evidence type="ECO:0000256" key="6">
    <source>
        <dbReference type="PROSITE-ProRule" id="PRU00035"/>
    </source>
</evidence>
<dbReference type="PANTHER" id="PTHR47343:SF1">
    <property type="entry name" value="TRANSCRIPTIONAL ACTIVATOR SPT7"/>
    <property type="match status" value="1"/>
</dbReference>
<evidence type="ECO:0000313" key="10">
    <source>
        <dbReference type="Proteomes" id="UP000444721"/>
    </source>
</evidence>
<dbReference type="PROSITE" id="PS50014">
    <property type="entry name" value="BROMODOMAIN_2"/>
    <property type="match status" value="1"/>
</dbReference>
<evidence type="ECO:0000256" key="1">
    <source>
        <dbReference type="ARBA" id="ARBA00004123"/>
    </source>
</evidence>
<evidence type="ECO:0000313" key="9">
    <source>
        <dbReference type="EMBL" id="KAF0979207.1"/>
    </source>
</evidence>
<gene>
    <name evidence="9" type="ORF">FDP41_001550</name>
</gene>
<dbReference type="SMART" id="SM00297">
    <property type="entry name" value="BROMO"/>
    <property type="match status" value="1"/>
</dbReference>
<keyword evidence="5" id="KW-0539">Nucleus</keyword>
<feature type="region of interest" description="Disordered" evidence="7">
    <location>
        <begin position="830"/>
        <end position="875"/>
    </location>
</feature>
<dbReference type="PANTHER" id="PTHR47343">
    <property type="entry name" value="TRANSCRIPTIONAL ACTIVATOR SPT7"/>
    <property type="match status" value="1"/>
</dbReference>
<comment type="subcellular location">
    <subcellularLocation>
        <location evidence="1">Nucleus</location>
    </subcellularLocation>
</comment>
<comment type="caution">
    <text evidence="9">The sequence shown here is derived from an EMBL/GenBank/DDBJ whole genome shotgun (WGS) entry which is preliminary data.</text>
</comment>
<keyword evidence="10" id="KW-1185">Reference proteome</keyword>
<evidence type="ECO:0000256" key="2">
    <source>
        <dbReference type="ARBA" id="ARBA00023015"/>
    </source>
</evidence>
<dbReference type="OrthoDB" id="332390at2759"/>
<reference evidence="9 10" key="1">
    <citation type="journal article" date="2019" name="Sci. Rep.">
        <title>Nanopore sequencing improves the draft genome of the human pathogenic amoeba Naegleria fowleri.</title>
        <authorList>
            <person name="Liechti N."/>
            <person name="Schurch N."/>
            <person name="Bruggmann R."/>
            <person name="Wittwer M."/>
        </authorList>
    </citation>
    <scope>NUCLEOTIDE SEQUENCE [LARGE SCALE GENOMIC DNA]</scope>
    <source>
        <strain evidence="9 10">ATCC 30894</strain>
    </source>
</reference>
<evidence type="ECO:0000259" key="8">
    <source>
        <dbReference type="PROSITE" id="PS50014"/>
    </source>
</evidence>
<dbReference type="GeneID" id="68108768"/>
<feature type="compositionally biased region" description="Low complexity" evidence="7">
    <location>
        <begin position="9"/>
        <end position="26"/>
    </location>
</feature>
<dbReference type="Proteomes" id="UP000444721">
    <property type="component" value="Unassembled WGS sequence"/>
</dbReference>
<dbReference type="VEuPathDB" id="AmoebaDB:NF0075530"/>
<feature type="region of interest" description="Disordered" evidence="7">
    <location>
        <begin position="1"/>
        <end position="59"/>
    </location>
</feature>
<feature type="compositionally biased region" description="Low complexity" evidence="7">
    <location>
        <begin position="837"/>
        <end position="846"/>
    </location>
</feature>
<dbReference type="GO" id="GO:0000124">
    <property type="term" value="C:SAGA complex"/>
    <property type="evidence" value="ECO:0007669"/>
    <property type="project" value="InterPro"/>
</dbReference>
<feature type="region of interest" description="Disordered" evidence="7">
    <location>
        <begin position="607"/>
        <end position="633"/>
    </location>
</feature>
<dbReference type="InterPro" id="IPR036427">
    <property type="entry name" value="Bromodomain-like_sf"/>
</dbReference>
<dbReference type="RefSeq" id="XP_044563920.1">
    <property type="nucleotide sequence ID" value="XM_044704647.1"/>
</dbReference>
<keyword evidence="2" id="KW-0805">Transcription regulation</keyword>
<proteinExistence type="predicted"/>
<evidence type="ECO:0000256" key="7">
    <source>
        <dbReference type="SAM" id="MobiDB-lite"/>
    </source>
</evidence>
<keyword evidence="4" id="KW-0804">Transcription</keyword>
<dbReference type="InterPro" id="IPR001487">
    <property type="entry name" value="Bromodomain"/>
</dbReference>
<dbReference type="InterPro" id="IPR037782">
    <property type="entry name" value="Spt7"/>
</dbReference>
<dbReference type="SUPFAM" id="SSF47370">
    <property type="entry name" value="Bromodomain"/>
    <property type="match status" value="1"/>
</dbReference>
<dbReference type="GO" id="GO:0005198">
    <property type="term" value="F:structural molecule activity"/>
    <property type="evidence" value="ECO:0007669"/>
    <property type="project" value="TreeGrafter"/>
</dbReference>
<dbReference type="AlphaFoldDB" id="A0A6A5BQ22"/>
<evidence type="ECO:0000256" key="4">
    <source>
        <dbReference type="ARBA" id="ARBA00023163"/>
    </source>
</evidence>
<dbReference type="GO" id="GO:0046695">
    <property type="term" value="C:SLIK (SAGA-like) complex"/>
    <property type="evidence" value="ECO:0007669"/>
    <property type="project" value="InterPro"/>
</dbReference>
<accession>A0A6A5BQ22</accession>
<keyword evidence="3 6" id="KW-0103">Bromodomain</keyword>
<dbReference type="Gene3D" id="1.20.920.10">
    <property type="entry name" value="Bromodomain-like"/>
    <property type="match status" value="1"/>
</dbReference>
<dbReference type="InterPro" id="IPR018359">
    <property type="entry name" value="Bromodomain_CS"/>
</dbReference>
<dbReference type="VEuPathDB" id="AmoebaDB:NfTy_053660"/>